<dbReference type="InterPro" id="IPR002495">
    <property type="entry name" value="Glyco_trans_8"/>
</dbReference>
<evidence type="ECO:0000313" key="2">
    <source>
        <dbReference type="EMBL" id="KAH9834136.1"/>
    </source>
</evidence>
<keyword evidence="1" id="KW-1133">Transmembrane helix</keyword>
<dbReference type="Proteomes" id="UP000814176">
    <property type="component" value="Unassembled WGS sequence"/>
</dbReference>
<evidence type="ECO:0000256" key="1">
    <source>
        <dbReference type="SAM" id="Phobius"/>
    </source>
</evidence>
<dbReference type="Pfam" id="PF01501">
    <property type="entry name" value="Glyco_transf_8"/>
    <property type="match status" value="1"/>
</dbReference>
<keyword evidence="1" id="KW-0472">Membrane</keyword>
<dbReference type="Gene3D" id="3.90.550.10">
    <property type="entry name" value="Spore Coat Polysaccharide Biosynthesis Protein SpsA, Chain A"/>
    <property type="match status" value="1"/>
</dbReference>
<dbReference type="InterPro" id="IPR029044">
    <property type="entry name" value="Nucleotide-diphossugar_trans"/>
</dbReference>
<comment type="caution">
    <text evidence="2">The sequence shown here is derived from an EMBL/GenBank/DDBJ whole genome shotgun (WGS) entry which is preliminary data.</text>
</comment>
<protein>
    <submittedName>
        <fullName evidence="2">Nucleotide-diphospho-sugar transferase</fullName>
    </submittedName>
</protein>
<dbReference type="GeneID" id="72005081"/>
<evidence type="ECO:0000313" key="3">
    <source>
        <dbReference type="Proteomes" id="UP000814176"/>
    </source>
</evidence>
<dbReference type="SUPFAM" id="SSF53448">
    <property type="entry name" value="Nucleotide-diphospho-sugar transferases"/>
    <property type="match status" value="1"/>
</dbReference>
<keyword evidence="1" id="KW-0812">Transmembrane</keyword>
<sequence length="370" mass="41965">MSYFSRYRDYTPLWSDTSKPTPRRYVFIALALLAASAALNIVLYNKLSHRWQVPLDNYQEINVQPIVDPKLADSMSHPNPQENAIVTSLYTDSYATAIATLGHSLNRVNTTASRLLFYLPEKISPRALCIATSTGFVPHPISRIPPPRGGKGVFWKFMDQYSKLNIWTLSDSGIKAAVYLDADTLVLRNFDELFSLPYNFAAVPDVYVDGQGWSLSFNAGVLYLRPSRAVFEDMLSKIATASYNMHEAEQSFLNHYYGAEALRLPYAYNANLAIKSRKPEVWADVKREARIVHYTLVKPFLEEEDNSGKKVVEMRRMESNVQSKMGQYGGLFQEEMQDWVEVWRDTRRTFADALLECGSHSATPPSPDSS</sequence>
<keyword evidence="2" id="KW-0808">Transferase</keyword>
<dbReference type="EMBL" id="JADCUA010000016">
    <property type="protein sequence ID" value="KAH9834136.1"/>
    <property type="molecule type" value="Genomic_DNA"/>
</dbReference>
<dbReference type="PANTHER" id="PTHR11183">
    <property type="entry name" value="GLYCOGENIN SUBFAMILY MEMBER"/>
    <property type="match status" value="1"/>
</dbReference>
<organism evidence="2 3">
    <name type="scientific">Rhodofomes roseus</name>
    <dbReference type="NCBI Taxonomy" id="34475"/>
    <lineage>
        <taxon>Eukaryota</taxon>
        <taxon>Fungi</taxon>
        <taxon>Dikarya</taxon>
        <taxon>Basidiomycota</taxon>
        <taxon>Agaricomycotina</taxon>
        <taxon>Agaricomycetes</taxon>
        <taxon>Polyporales</taxon>
        <taxon>Rhodofomes</taxon>
    </lineage>
</organism>
<gene>
    <name evidence="2" type="ORF">C8Q71DRAFT_771349</name>
</gene>
<dbReference type="InterPro" id="IPR050587">
    <property type="entry name" value="GNT1/Glycosyltrans_8"/>
</dbReference>
<dbReference type="RefSeq" id="XP_047776792.1">
    <property type="nucleotide sequence ID" value="XM_047924349.1"/>
</dbReference>
<proteinExistence type="predicted"/>
<feature type="transmembrane region" description="Helical" evidence="1">
    <location>
        <begin position="25"/>
        <end position="44"/>
    </location>
</feature>
<reference evidence="2 3" key="1">
    <citation type="journal article" date="2021" name="Environ. Microbiol.">
        <title>Gene family expansions and transcriptome signatures uncover fungal adaptations to wood decay.</title>
        <authorList>
            <person name="Hage H."/>
            <person name="Miyauchi S."/>
            <person name="Viragh M."/>
            <person name="Drula E."/>
            <person name="Min B."/>
            <person name="Chaduli D."/>
            <person name="Navarro D."/>
            <person name="Favel A."/>
            <person name="Norest M."/>
            <person name="Lesage-Meessen L."/>
            <person name="Balint B."/>
            <person name="Merenyi Z."/>
            <person name="de Eugenio L."/>
            <person name="Morin E."/>
            <person name="Martinez A.T."/>
            <person name="Baldrian P."/>
            <person name="Stursova M."/>
            <person name="Martinez M.J."/>
            <person name="Novotny C."/>
            <person name="Magnuson J.K."/>
            <person name="Spatafora J.W."/>
            <person name="Maurice S."/>
            <person name="Pangilinan J."/>
            <person name="Andreopoulos W."/>
            <person name="LaButti K."/>
            <person name="Hundley H."/>
            <person name="Na H."/>
            <person name="Kuo A."/>
            <person name="Barry K."/>
            <person name="Lipzen A."/>
            <person name="Henrissat B."/>
            <person name="Riley R."/>
            <person name="Ahrendt S."/>
            <person name="Nagy L.G."/>
            <person name="Grigoriev I.V."/>
            <person name="Martin F."/>
            <person name="Rosso M.N."/>
        </authorList>
    </citation>
    <scope>NUCLEOTIDE SEQUENCE [LARGE SCALE GENOMIC DNA]</scope>
    <source>
        <strain evidence="2 3">CIRM-BRFM 1785</strain>
    </source>
</reference>
<keyword evidence="3" id="KW-1185">Reference proteome</keyword>
<dbReference type="GO" id="GO:0016740">
    <property type="term" value="F:transferase activity"/>
    <property type="evidence" value="ECO:0007669"/>
    <property type="project" value="UniProtKB-KW"/>
</dbReference>
<name>A0ABQ8K9T1_9APHY</name>
<accession>A0ABQ8K9T1</accession>